<sequence>MSAPVPSPAPTAEQEHAWMGLALRAARAAGAAGDVPIGAALVAGDGTVLAVVGNEREQHHDPTAHAEVLALRRGAELRAAAGAGDGWRLTDCTLVVTLEPCPMCAGALLLARIPRVVFGAWDPKAGACGSVLDVVRDPRFNHQVQVRAGVRSEESAALLRGFFAAQRD</sequence>
<evidence type="ECO:0000256" key="4">
    <source>
        <dbReference type="ARBA" id="ARBA00022723"/>
    </source>
</evidence>
<feature type="binding site" evidence="8">
    <location>
        <position position="101"/>
    </location>
    <ligand>
        <name>Zn(2+)</name>
        <dbReference type="ChEBI" id="CHEBI:29105"/>
        <note>catalytic</note>
    </ligand>
</feature>
<dbReference type="EMBL" id="JALXKZ020000004">
    <property type="protein sequence ID" value="MCV7628402.1"/>
    <property type="molecule type" value="Genomic_DNA"/>
</dbReference>
<comment type="function">
    <text evidence="8">Catalyzes the deamination of adenosine to inosine at the wobble position 34 of tRNA(Arg2).</text>
</comment>
<dbReference type="InterPro" id="IPR028883">
    <property type="entry name" value="tRNA_aden_deaminase"/>
</dbReference>
<organism evidence="9 10">
    <name type="scientific">Micrococcus luteus</name>
    <name type="common">Micrococcus lysodeikticus</name>
    <dbReference type="NCBI Taxonomy" id="1270"/>
    <lineage>
        <taxon>Bacteria</taxon>
        <taxon>Bacillati</taxon>
        <taxon>Actinomycetota</taxon>
        <taxon>Actinomycetes</taxon>
        <taxon>Micrococcales</taxon>
        <taxon>Micrococcaceae</taxon>
        <taxon>Micrococcus</taxon>
    </lineage>
</organism>
<evidence type="ECO:0000256" key="8">
    <source>
        <dbReference type="HAMAP-Rule" id="MF_00972"/>
    </source>
</evidence>
<dbReference type="GO" id="GO:0008270">
    <property type="term" value="F:zinc ion binding"/>
    <property type="evidence" value="ECO:0007669"/>
    <property type="project" value="UniProtKB-UniRule"/>
</dbReference>
<evidence type="ECO:0000256" key="5">
    <source>
        <dbReference type="ARBA" id="ARBA00022801"/>
    </source>
</evidence>
<evidence type="ECO:0000313" key="9">
    <source>
        <dbReference type="EMBL" id="MCV7628402.1"/>
    </source>
</evidence>
<reference evidence="9" key="1">
    <citation type="submission" date="2023-06" db="EMBL/GenBank/DDBJ databases">
        <title>lsaBGC provides a comprehensive framework for evolutionary analysis of biosynthetic gene clusters within focal taxa.</title>
        <authorList>
            <person name="Salamzade R."/>
            <person name="Sandstrom S."/>
            <person name="Kalan L.R."/>
        </authorList>
    </citation>
    <scope>NUCLEOTIDE SEQUENCE</scope>
    <source>
        <strain evidence="9">P3-SID899</strain>
    </source>
</reference>
<evidence type="ECO:0000256" key="2">
    <source>
        <dbReference type="ARBA" id="ARBA00011738"/>
    </source>
</evidence>
<evidence type="ECO:0000256" key="1">
    <source>
        <dbReference type="ARBA" id="ARBA00010669"/>
    </source>
</evidence>
<accession>A0A653IWQ2</accession>
<protein>
    <recommendedName>
        <fullName evidence="8">tRNA-specific adenosine deaminase</fullName>
        <ecNumber evidence="8">3.5.4.33</ecNumber>
    </recommendedName>
</protein>
<dbReference type="AlphaFoldDB" id="A0A2A2NV05"/>
<evidence type="ECO:0000256" key="3">
    <source>
        <dbReference type="ARBA" id="ARBA00022694"/>
    </source>
</evidence>
<dbReference type="InterPro" id="IPR016193">
    <property type="entry name" value="Cytidine_deaminase-like"/>
</dbReference>
<comment type="cofactor">
    <cofactor evidence="8">
        <name>Zn(2+)</name>
        <dbReference type="ChEBI" id="CHEBI:29105"/>
    </cofactor>
    <text evidence="8">Binds 1 zinc ion per subunit.</text>
</comment>
<name>A0A2A2NV05_MICLU</name>
<comment type="catalytic activity">
    <reaction evidence="7 8">
        <text>adenosine(34) in tRNA + H2O + H(+) = inosine(34) in tRNA + NH4(+)</text>
        <dbReference type="Rhea" id="RHEA:43168"/>
        <dbReference type="Rhea" id="RHEA-COMP:10373"/>
        <dbReference type="Rhea" id="RHEA-COMP:10374"/>
        <dbReference type="ChEBI" id="CHEBI:15377"/>
        <dbReference type="ChEBI" id="CHEBI:15378"/>
        <dbReference type="ChEBI" id="CHEBI:28938"/>
        <dbReference type="ChEBI" id="CHEBI:74411"/>
        <dbReference type="ChEBI" id="CHEBI:82852"/>
        <dbReference type="EC" id="3.5.4.33"/>
    </reaction>
</comment>
<dbReference type="Proteomes" id="UP001205867">
    <property type="component" value="Unassembled WGS sequence"/>
</dbReference>
<dbReference type="InterPro" id="IPR016192">
    <property type="entry name" value="APOBEC/CMP_deaminase_Zn-bd"/>
</dbReference>
<feature type="binding site" evidence="8">
    <location>
        <position position="104"/>
    </location>
    <ligand>
        <name>Zn(2+)</name>
        <dbReference type="ChEBI" id="CHEBI:29105"/>
        <note>catalytic</note>
    </ligand>
</feature>
<feature type="binding site" evidence="8">
    <location>
        <position position="65"/>
    </location>
    <ligand>
        <name>Zn(2+)</name>
        <dbReference type="ChEBI" id="CHEBI:29105"/>
        <note>catalytic</note>
    </ligand>
</feature>
<evidence type="ECO:0000256" key="7">
    <source>
        <dbReference type="ARBA" id="ARBA00048045"/>
    </source>
</evidence>
<comment type="similarity">
    <text evidence="1">Belongs to the cytidine and deoxycytidylate deaminase family. ADAT2 subfamily.</text>
</comment>
<evidence type="ECO:0000256" key="6">
    <source>
        <dbReference type="ARBA" id="ARBA00022833"/>
    </source>
</evidence>
<dbReference type="PROSITE" id="PS00903">
    <property type="entry name" value="CYT_DCMP_DEAMINASES_1"/>
    <property type="match status" value="1"/>
</dbReference>
<dbReference type="RefSeq" id="WP_002854128.1">
    <property type="nucleotide sequence ID" value="NZ_CABIZL010000011.1"/>
</dbReference>
<dbReference type="Gene3D" id="3.40.140.10">
    <property type="entry name" value="Cytidine Deaminase, domain 2"/>
    <property type="match status" value="1"/>
</dbReference>
<gene>
    <name evidence="8" type="primary">tadA</name>
    <name evidence="9" type="ORF">M3A82_003455</name>
</gene>
<keyword evidence="4 8" id="KW-0479">Metal-binding</keyword>
<dbReference type="GO" id="GO:0052717">
    <property type="term" value="F:tRNA-specific adenosine-34 deaminase activity"/>
    <property type="evidence" value="ECO:0007669"/>
    <property type="project" value="UniProtKB-UniRule"/>
</dbReference>
<proteinExistence type="inferred from homology"/>
<keyword evidence="5 8" id="KW-0378">Hydrolase</keyword>
<keyword evidence="3 8" id="KW-0819">tRNA processing</keyword>
<dbReference type="SUPFAM" id="SSF53927">
    <property type="entry name" value="Cytidine deaminase-like"/>
    <property type="match status" value="1"/>
</dbReference>
<dbReference type="InterPro" id="IPR058535">
    <property type="entry name" value="MafB19-deam"/>
</dbReference>
<dbReference type="PANTHER" id="PTHR11079:SF202">
    <property type="entry name" value="TRNA-SPECIFIC ADENOSINE DEAMINASE"/>
    <property type="match status" value="1"/>
</dbReference>
<dbReference type="Pfam" id="PF14437">
    <property type="entry name" value="MafB19-deam"/>
    <property type="match status" value="1"/>
</dbReference>
<comment type="caution">
    <text evidence="9">The sequence shown here is derived from an EMBL/GenBank/DDBJ whole genome shotgun (WGS) entry which is preliminary data.</text>
</comment>
<dbReference type="HAMAP" id="MF_00972">
    <property type="entry name" value="tRNA_aden_deaminase"/>
    <property type="match status" value="1"/>
</dbReference>
<feature type="active site" description="Proton donor" evidence="8">
    <location>
        <position position="67"/>
    </location>
</feature>
<comment type="subunit">
    <text evidence="2 8">Homodimer.</text>
</comment>
<keyword evidence="6 8" id="KW-0862">Zinc</keyword>
<dbReference type="InterPro" id="IPR002125">
    <property type="entry name" value="CMP_dCMP_dom"/>
</dbReference>
<dbReference type="PROSITE" id="PS51747">
    <property type="entry name" value="CYT_DCMP_DEAMINASES_2"/>
    <property type="match status" value="1"/>
</dbReference>
<evidence type="ECO:0000313" key="10">
    <source>
        <dbReference type="Proteomes" id="UP001205867"/>
    </source>
</evidence>
<dbReference type="PANTHER" id="PTHR11079">
    <property type="entry name" value="CYTOSINE DEAMINASE FAMILY MEMBER"/>
    <property type="match status" value="1"/>
</dbReference>
<dbReference type="GO" id="GO:0002100">
    <property type="term" value="P:tRNA wobble adenosine to inosine editing"/>
    <property type="evidence" value="ECO:0007669"/>
    <property type="project" value="UniProtKB-UniRule"/>
</dbReference>
<dbReference type="EC" id="3.5.4.33" evidence="8"/>
<dbReference type="CDD" id="cd01285">
    <property type="entry name" value="nucleoside_deaminase"/>
    <property type="match status" value="1"/>
</dbReference>
<accession>A0A2A2NV05</accession>